<feature type="region of interest" description="Disordered" evidence="1">
    <location>
        <begin position="224"/>
        <end position="272"/>
    </location>
</feature>
<feature type="compositionally biased region" description="Acidic residues" evidence="1">
    <location>
        <begin position="233"/>
        <end position="272"/>
    </location>
</feature>
<evidence type="ECO:0000313" key="2">
    <source>
        <dbReference type="EMBL" id="SOC58417.1"/>
    </source>
</evidence>
<dbReference type="AlphaFoldDB" id="A0A285VX03"/>
<reference evidence="3" key="1">
    <citation type="submission" date="2017-08" db="EMBL/GenBank/DDBJ databases">
        <authorList>
            <person name="Varghese N."/>
            <person name="Submissions S."/>
        </authorList>
    </citation>
    <scope>NUCLEOTIDE SEQUENCE [LARGE SCALE GENOMIC DNA]</scope>
    <source>
        <strain evidence="3">USBA17B2</strain>
    </source>
</reference>
<evidence type="ECO:0000313" key="3">
    <source>
        <dbReference type="Proteomes" id="UP000219688"/>
    </source>
</evidence>
<keyword evidence="3" id="KW-1185">Reference proteome</keyword>
<dbReference type="EMBL" id="OBQK01000036">
    <property type="protein sequence ID" value="SOC58417.1"/>
    <property type="molecule type" value="Genomic_DNA"/>
</dbReference>
<proteinExistence type="predicted"/>
<gene>
    <name evidence="2" type="ORF">SAMN05421879_1366</name>
</gene>
<protein>
    <submittedName>
        <fullName evidence="2">Uncharacterized protein</fullName>
    </submittedName>
</protein>
<evidence type="ECO:0000256" key="1">
    <source>
        <dbReference type="SAM" id="MobiDB-lite"/>
    </source>
</evidence>
<accession>A0A285VX03</accession>
<sequence length="272" mass="28424">MPSGARYAAHPPVPGLRVVLDDVEPTVPRIGEEVVLRGRVVNGTGTQQRVGHVSVEASWSLLTTRGGLAEWFTAEVGSGTEWLLGVDAVGPVVAAGSEVPFTVRVPGSTLGGLTEDRAVLGLEIHAHDQEDGLPGLVTTAASTLRTVLAVDRGEEVETPLGASWLVPLTLPPDPDLTADDDELWRAAWERATGEGSPARTWLEAFPSSGATWVVDPALLTPVRPDGLTAVAPEEGEPTEGEPTEGDVTDDGPTEEEPTEGEPTEGEPTEGTT</sequence>
<organism evidence="2 3">
    <name type="scientific">Ornithinimicrobium cerasi</name>
    <dbReference type="NCBI Taxonomy" id="2248773"/>
    <lineage>
        <taxon>Bacteria</taxon>
        <taxon>Bacillati</taxon>
        <taxon>Actinomycetota</taxon>
        <taxon>Actinomycetes</taxon>
        <taxon>Micrococcales</taxon>
        <taxon>Ornithinimicrobiaceae</taxon>
        <taxon>Ornithinimicrobium</taxon>
    </lineage>
</organism>
<feature type="non-terminal residue" evidence="2">
    <location>
        <position position="272"/>
    </location>
</feature>
<name>A0A285VX03_9MICO</name>
<dbReference type="Proteomes" id="UP000219688">
    <property type="component" value="Unassembled WGS sequence"/>
</dbReference>